<evidence type="ECO:0000256" key="2">
    <source>
        <dbReference type="SAM" id="SignalP"/>
    </source>
</evidence>
<accession>A0A363NYB2</accession>
<dbReference type="Gene3D" id="2.40.70.10">
    <property type="entry name" value="Acid Proteases"/>
    <property type="match status" value="1"/>
</dbReference>
<dbReference type="Pfam" id="PF13650">
    <property type="entry name" value="Asp_protease_2"/>
    <property type="match status" value="1"/>
</dbReference>
<keyword evidence="4" id="KW-1185">Reference proteome</keyword>
<dbReference type="EMBL" id="QCXX01000001">
    <property type="protein sequence ID" value="PUV25806.1"/>
    <property type="molecule type" value="Genomic_DNA"/>
</dbReference>
<keyword evidence="1" id="KW-0472">Membrane</keyword>
<comment type="caution">
    <text evidence="3">The sequence shown here is derived from an EMBL/GenBank/DDBJ whole genome shotgun (WGS) entry which is preliminary data.</text>
</comment>
<protein>
    <recommendedName>
        <fullName evidence="5">Aspartyl protease</fullName>
    </recommendedName>
</protein>
<evidence type="ECO:0008006" key="5">
    <source>
        <dbReference type="Google" id="ProtNLM"/>
    </source>
</evidence>
<feature type="signal peptide" evidence="2">
    <location>
        <begin position="1"/>
        <end position="22"/>
    </location>
</feature>
<evidence type="ECO:0000313" key="4">
    <source>
        <dbReference type="Proteomes" id="UP000250831"/>
    </source>
</evidence>
<evidence type="ECO:0000313" key="3">
    <source>
        <dbReference type="EMBL" id="PUV25806.1"/>
    </source>
</evidence>
<dbReference type="InterPro" id="IPR021109">
    <property type="entry name" value="Peptidase_aspartic_dom_sf"/>
</dbReference>
<dbReference type="RefSeq" id="WP_108632113.1">
    <property type="nucleotide sequence ID" value="NZ_QCXX01000001.1"/>
</dbReference>
<dbReference type="AlphaFoldDB" id="A0A363NYB2"/>
<name>A0A363NYB2_9SPHI</name>
<sequence>MKLATQLLTFTLIFAAFMATKAQDQQNLPVIRASKSMVSIRDGKLFAKDVWKLTPTTAPDIYYTQVPRAKRKITFITDKDSISFTTVYGKTYDFIILLNEQDRILTRISANYEQLLNPAAQSKPAKQSVDTIPFFMKNSRIYFKGSLNGYKDLTIMFDLGAGMSCLSEKSPAKAAVKFDGHISVQNTDGTNNEPSARMNSLEIAGLRWDNVPLVQIRNLADGEDMIIGNSLFRDKIVEVDYEKKLMILTDQLNKDLQGYQIHDVDYVQYRPRFEVIIKVGERDYPFHFLFGTGRDGSMLIGDDFTNRYRLWNKYHSLFSFGRKKIIVIQELHIGNQVFKNIVTNANNPNYPNPKQSLLGNKILNQFNFILDNRNGKLYLKANKLQNDNYSTYNEFKLALVFIAIFIIGMLIFIGYRFKKSYLRKKSTL</sequence>
<dbReference type="OrthoDB" id="5166556at2"/>
<feature type="transmembrane region" description="Helical" evidence="1">
    <location>
        <begin position="395"/>
        <end position="415"/>
    </location>
</feature>
<dbReference type="Proteomes" id="UP000250831">
    <property type="component" value="Unassembled WGS sequence"/>
</dbReference>
<evidence type="ECO:0000256" key="1">
    <source>
        <dbReference type="SAM" id="Phobius"/>
    </source>
</evidence>
<proteinExistence type="predicted"/>
<organism evidence="3 4">
    <name type="scientific">Sphingobacterium athyrii</name>
    <dbReference type="NCBI Taxonomy" id="2152717"/>
    <lineage>
        <taxon>Bacteria</taxon>
        <taxon>Pseudomonadati</taxon>
        <taxon>Bacteroidota</taxon>
        <taxon>Sphingobacteriia</taxon>
        <taxon>Sphingobacteriales</taxon>
        <taxon>Sphingobacteriaceae</taxon>
        <taxon>Sphingobacterium</taxon>
    </lineage>
</organism>
<keyword evidence="1" id="KW-1133">Transmembrane helix</keyword>
<feature type="chain" id="PRO_5017024320" description="Aspartyl protease" evidence="2">
    <location>
        <begin position="23"/>
        <end position="428"/>
    </location>
</feature>
<reference evidence="3 4" key="1">
    <citation type="submission" date="2018-04" db="EMBL/GenBank/DDBJ databases">
        <title>Sphingobacterium sp. M46 Genome.</title>
        <authorList>
            <person name="Cheng J."/>
            <person name="Li Y."/>
        </authorList>
    </citation>
    <scope>NUCLEOTIDE SEQUENCE [LARGE SCALE GENOMIC DNA]</scope>
    <source>
        <strain evidence="3 4">M46</strain>
    </source>
</reference>
<gene>
    <name evidence="3" type="ORF">DCO56_02190</name>
</gene>
<keyword evidence="2" id="KW-0732">Signal</keyword>
<keyword evidence="1" id="KW-0812">Transmembrane</keyword>